<dbReference type="OrthoDB" id="120660at2"/>
<organism evidence="2 3">
    <name type="scientific">Leucobacter triazinivorans</name>
    <dbReference type="NCBI Taxonomy" id="1784719"/>
    <lineage>
        <taxon>Bacteria</taxon>
        <taxon>Bacillati</taxon>
        <taxon>Actinomycetota</taxon>
        <taxon>Actinomycetes</taxon>
        <taxon>Micrococcales</taxon>
        <taxon>Microbacteriaceae</taxon>
        <taxon>Leucobacter</taxon>
    </lineage>
</organism>
<reference evidence="2 3" key="1">
    <citation type="submission" date="2019-02" db="EMBL/GenBank/DDBJ databases">
        <authorList>
            <person name="Sun L."/>
            <person name="Pan D."/>
            <person name="Wu X."/>
        </authorList>
    </citation>
    <scope>NUCLEOTIDE SEQUENCE [LARGE SCALE GENOMIC DNA]</scope>
    <source>
        <strain evidence="2 3">JW-1</strain>
    </source>
</reference>
<dbReference type="Pfam" id="PF09348">
    <property type="entry name" value="DUF1990"/>
    <property type="match status" value="2"/>
</dbReference>
<dbReference type="KEGG" id="ltr:EVS81_15695"/>
<gene>
    <name evidence="2" type="ORF">EVS81_15695</name>
</gene>
<keyword evidence="3" id="KW-1185">Reference proteome</keyword>
<dbReference type="InterPro" id="IPR018960">
    <property type="entry name" value="DUF1990"/>
</dbReference>
<proteinExistence type="predicted"/>
<dbReference type="RefSeq" id="WP_130111189.1">
    <property type="nucleotide sequence ID" value="NZ_CP035806.1"/>
</dbReference>
<name>A0A4P6KKC7_9MICO</name>
<accession>A0A4P6KKC7</accession>
<dbReference type="Proteomes" id="UP000289260">
    <property type="component" value="Chromosome"/>
</dbReference>
<evidence type="ECO:0000313" key="2">
    <source>
        <dbReference type="EMBL" id="QBE50094.1"/>
    </source>
</evidence>
<feature type="domain" description="DUF1990" evidence="1">
    <location>
        <begin position="19"/>
        <end position="76"/>
    </location>
</feature>
<feature type="domain" description="DUF1990" evidence="1">
    <location>
        <begin position="131"/>
        <end position="179"/>
    </location>
</feature>
<dbReference type="EMBL" id="CP035806">
    <property type="protein sequence ID" value="QBE50094.1"/>
    <property type="molecule type" value="Genomic_DNA"/>
</dbReference>
<dbReference type="AlphaFoldDB" id="A0A4P6KKC7"/>
<evidence type="ECO:0000259" key="1">
    <source>
        <dbReference type="Pfam" id="PF09348"/>
    </source>
</evidence>
<sequence length="218" mass="23218">MSQKEQPKRSSHVEMPVVYAAVGASKQADLMRFPPEGSTPYEEQLRLGSGAERFLLASNLLMTWGAQRGGGVRVEDVVRGAGALYTGPSFDDSGAPQAADAVEEHFGPDGEPYLVSGTTATLRAEGQDPRAVLVVYTVDEERRVGFAWGTGDERGAVGEQLFVVEHRDDDTVWAVARGFLFAPKSGLLGLKGRTAIRTAIDAAREQIASLAPGAQSAE</sequence>
<evidence type="ECO:0000313" key="3">
    <source>
        <dbReference type="Proteomes" id="UP000289260"/>
    </source>
</evidence>
<protein>
    <submittedName>
        <fullName evidence="2">DUF1990 family protein</fullName>
    </submittedName>
</protein>